<feature type="compositionally biased region" description="Polar residues" evidence="1">
    <location>
        <begin position="1"/>
        <end position="10"/>
    </location>
</feature>
<gene>
    <name evidence="2" type="ORF">MHA01_06480</name>
</gene>
<sequence>MSTSQKNNSNDSKRFRPSPIRNGSFLLSKALNAPIKNKPNILTTFTSSLLIKTIFKLGMLNVKNKKNGSTRFNKLFFFPRILIMCPF</sequence>
<dbReference type="Proteomes" id="UP000321051">
    <property type="component" value="Unassembled WGS sequence"/>
</dbReference>
<keyword evidence="3" id="KW-1185">Reference proteome</keyword>
<organism evidence="2 3">
    <name type="scientific">Marinococcus halophilus</name>
    <dbReference type="NCBI Taxonomy" id="1371"/>
    <lineage>
        <taxon>Bacteria</taxon>
        <taxon>Bacillati</taxon>
        <taxon>Bacillota</taxon>
        <taxon>Bacilli</taxon>
        <taxon>Bacillales</taxon>
        <taxon>Bacillaceae</taxon>
        <taxon>Marinococcus</taxon>
    </lineage>
</organism>
<reference evidence="2 3" key="1">
    <citation type="submission" date="2019-07" db="EMBL/GenBank/DDBJ databases">
        <title>Whole genome shotgun sequence of Marinococcus halophilus NBRC 102359.</title>
        <authorList>
            <person name="Hosoyama A."/>
            <person name="Uohara A."/>
            <person name="Ohji S."/>
            <person name="Ichikawa N."/>
        </authorList>
    </citation>
    <scope>NUCLEOTIDE SEQUENCE [LARGE SCALE GENOMIC DNA]</scope>
    <source>
        <strain evidence="2 3">NBRC 102359</strain>
    </source>
</reference>
<evidence type="ECO:0000256" key="1">
    <source>
        <dbReference type="SAM" id="MobiDB-lite"/>
    </source>
</evidence>
<feature type="region of interest" description="Disordered" evidence="1">
    <location>
        <begin position="1"/>
        <end position="21"/>
    </location>
</feature>
<evidence type="ECO:0000313" key="2">
    <source>
        <dbReference type="EMBL" id="GEK57743.1"/>
    </source>
</evidence>
<name>A0A510Y3H4_MARHA</name>
<accession>A0A510Y3H4</accession>
<protein>
    <submittedName>
        <fullName evidence="2">Uncharacterized protein</fullName>
    </submittedName>
</protein>
<dbReference type="AlphaFoldDB" id="A0A510Y3H4"/>
<dbReference type="EMBL" id="BJUN01000002">
    <property type="protein sequence ID" value="GEK57743.1"/>
    <property type="molecule type" value="Genomic_DNA"/>
</dbReference>
<comment type="caution">
    <text evidence="2">The sequence shown here is derived from an EMBL/GenBank/DDBJ whole genome shotgun (WGS) entry which is preliminary data.</text>
</comment>
<evidence type="ECO:0000313" key="3">
    <source>
        <dbReference type="Proteomes" id="UP000321051"/>
    </source>
</evidence>
<proteinExistence type="predicted"/>